<evidence type="ECO:0000259" key="5">
    <source>
        <dbReference type="Pfam" id="PF18085"/>
    </source>
</evidence>
<gene>
    <name evidence="6" type="ORF">GCM10007977_102390</name>
</gene>
<dbReference type="GO" id="GO:0016301">
    <property type="term" value="F:kinase activity"/>
    <property type="evidence" value="ECO:0007669"/>
    <property type="project" value="UniProtKB-KW"/>
</dbReference>
<dbReference type="Pfam" id="PF18085">
    <property type="entry name" value="Mak_N_cap"/>
    <property type="match status" value="1"/>
</dbReference>
<dbReference type="AlphaFoldDB" id="A0A917UEX9"/>
<protein>
    <recommendedName>
        <fullName evidence="5">Maltokinase N-terminal cap domain-containing protein</fullName>
    </recommendedName>
</protein>
<name>A0A917UEX9_9ACTN</name>
<reference evidence="6" key="2">
    <citation type="submission" date="2020-09" db="EMBL/GenBank/DDBJ databases">
        <authorList>
            <person name="Sun Q."/>
            <person name="Ohkuma M."/>
        </authorList>
    </citation>
    <scope>NUCLEOTIDE SEQUENCE</scope>
    <source>
        <strain evidence="6">JCM 19831</strain>
    </source>
</reference>
<feature type="domain" description="Maltokinase N-terminal cap" evidence="5">
    <location>
        <begin position="20"/>
        <end position="103"/>
    </location>
</feature>
<keyword evidence="7" id="KW-1185">Reference proteome</keyword>
<comment type="caution">
    <text evidence="6">The sequence shown here is derived from an EMBL/GenBank/DDBJ whole genome shotgun (WGS) entry which is preliminary data.</text>
</comment>
<dbReference type="InterPro" id="IPR040999">
    <property type="entry name" value="Mak_N_cap"/>
</dbReference>
<reference evidence="6" key="1">
    <citation type="journal article" date="2014" name="Int. J. Syst. Evol. Microbiol.">
        <title>Complete genome sequence of Corynebacterium casei LMG S-19264T (=DSM 44701T), isolated from a smear-ripened cheese.</title>
        <authorList>
            <consortium name="US DOE Joint Genome Institute (JGI-PGF)"/>
            <person name="Walter F."/>
            <person name="Albersmeier A."/>
            <person name="Kalinowski J."/>
            <person name="Ruckert C."/>
        </authorList>
    </citation>
    <scope>NUCLEOTIDE SEQUENCE</scope>
    <source>
        <strain evidence="6">JCM 19831</strain>
    </source>
</reference>
<sequence length="229" mass="23510">MALLHQAELTPSKLELIAAWLPAQAWFRDPTTEGLARVAAYRFDDPAGEVGIEALLVRVGDGPVYQVALTYRGAPLAGAEPWLVGTTDHSVLGKRWVYDACGDPVYATVLAGALLGTTRQAEEFLEVEGSLVPRKPLMTVTTVPAAVPAAGPAADGGSSAGAESAVGADSALGAVHEVVSGDPTVIETGVARLAVVHVLGGTPRPNDAAVLIGHWDGSDGSVLLAYATR</sequence>
<dbReference type="NCBIfam" id="NF047744">
    <property type="entry name" value="CG0192_rel"/>
    <property type="match status" value="1"/>
</dbReference>
<keyword evidence="1" id="KW-0808">Transferase</keyword>
<accession>A0A917UEX9</accession>
<dbReference type="Proteomes" id="UP000642070">
    <property type="component" value="Unassembled WGS sequence"/>
</dbReference>
<dbReference type="EMBL" id="BMPI01000096">
    <property type="protein sequence ID" value="GGM84375.1"/>
    <property type="molecule type" value="Genomic_DNA"/>
</dbReference>
<evidence type="ECO:0000313" key="6">
    <source>
        <dbReference type="EMBL" id="GGM84375.1"/>
    </source>
</evidence>
<keyword evidence="3" id="KW-0418">Kinase</keyword>
<keyword evidence="2" id="KW-0547">Nucleotide-binding</keyword>
<dbReference type="GO" id="GO:0005524">
    <property type="term" value="F:ATP binding"/>
    <property type="evidence" value="ECO:0007669"/>
    <property type="project" value="UniProtKB-KW"/>
</dbReference>
<evidence type="ECO:0000256" key="1">
    <source>
        <dbReference type="ARBA" id="ARBA00022679"/>
    </source>
</evidence>
<evidence type="ECO:0000256" key="4">
    <source>
        <dbReference type="ARBA" id="ARBA00022840"/>
    </source>
</evidence>
<evidence type="ECO:0000256" key="3">
    <source>
        <dbReference type="ARBA" id="ARBA00022777"/>
    </source>
</evidence>
<dbReference type="RefSeq" id="WP_190257376.1">
    <property type="nucleotide sequence ID" value="NZ_BMPI01000096.1"/>
</dbReference>
<evidence type="ECO:0000313" key="7">
    <source>
        <dbReference type="Proteomes" id="UP000642070"/>
    </source>
</evidence>
<proteinExistence type="predicted"/>
<keyword evidence="4" id="KW-0067">ATP-binding</keyword>
<organism evidence="6 7">
    <name type="scientific">Dactylosporangium sucinum</name>
    <dbReference type="NCBI Taxonomy" id="1424081"/>
    <lineage>
        <taxon>Bacteria</taxon>
        <taxon>Bacillati</taxon>
        <taxon>Actinomycetota</taxon>
        <taxon>Actinomycetes</taxon>
        <taxon>Micromonosporales</taxon>
        <taxon>Micromonosporaceae</taxon>
        <taxon>Dactylosporangium</taxon>
    </lineage>
</organism>
<evidence type="ECO:0000256" key="2">
    <source>
        <dbReference type="ARBA" id="ARBA00022741"/>
    </source>
</evidence>